<gene>
    <name evidence="2" type="ORF">NEZAVI_LOCUS12894</name>
</gene>
<name>A0A9P0HM45_NEZVI</name>
<evidence type="ECO:0000313" key="3">
    <source>
        <dbReference type="Proteomes" id="UP001152798"/>
    </source>
</evidence>
<organism evidence="2 3">
    <name type="scientific">Nezara viridula</name>
    <name type="common">Southern green stink bug</name>
    <name type="synonym">Cimex viridulus</name>
    <dbReference type="NCBI Taxonomy" id="85310"/>
    <lineage>
        <taxon>Eukaryota</taxon>
        <taxon>Metazoa</taxon>
        <taxon>Ecdysozoa</taxon>
        <taxon>Arthropoda</taxon>
        <taxon>Hexapoda</taxon>
        <taxon>Insecta</taxon>
        <taxon>Pterygota</taxon>
        <taxon>Neoptera</taxon>
        <taxon>Paraneoptera</taxon>
        <taxon>Hemiptera</taxon>
        <taxon>Heteroptera</taxon>
        <taxon>Panheteroptera</taxon>
        <taxon>Pentatomomorpha</taxon>
        <taxon>Pentatomoidea</taxon>
        <taxon>Pentatomidae</taxon>
        <taxon>Pentatominae</taxon>
        <taxon>Nezara</taxon>
    </lineage>
</organism>
<evidence type="ECO:0000313" key="2">
    <source>
        <dbReference type="EMBL" id="CAH1404493.1"/>
    </source>
</evidence>
<dbReference type="AlphaFoldDB" id="A0A9P0HM45"/>
<protein>
    <submittedName>
        <fullName evidence="2">Uncharacterized protein</fullName>
    </submittedName>
</protein>
<feature type="region of interest" description="Disordered" evidence="1">
    <location>
        <begin position="14"/>
        <end position="39"/>
    </location>
</feature>
<dbReference type="EMBL" id="OV725082">
    <property type="protein sequence ID" value="CAH1404493.1"/>
    <property type="molecule type" value="Genomic_DNA"/>
</dbReference>
<keyword evidence="3" id="KW-1185">Reference proteome</keyword>
<proteinExistence type="predicted"/>
<accession>A0A9P0HM45</accession>
<reference evidence="2" key="1">
    <citation type="submission" date="2022-01" db="EMBL/GenBank/DDBJ databases">
        <authorList>
            <person name="King R."/>
        </authorList>
    </citation>
    <scope>NUCLEOTIDE SEQUENCE</scope>
</reference>
<evidence type="ECO:0000256" key="1">
    <source>
        <dbReference type="SAM" id="MobiDB-lite"/>
    </source>
</evidence>
<dbReference type="Proteomes" id="UP001152798">
    <property type="component" value="Chromosome 6"/>
</dbReference>
<sequence length="68" mass="7873">MICRSQLINNLRQSPFPSLPLEKRKRETRKNRVGPKGTCGYKDLAEVGEKVFLKADTSYVPQDTYFRP</sequence>